<dbReference type="Proteomes" id="UP000297983">
    <property type="component" value="Unassembled WGS sequence"/>
</dbReference>
<dbReference type="SUPFAM" id="SSF56300">
    <property type="entry name" value="Metallo-dependent phosphatases"/>
    <property type="match status" value="1"/>
</dbReference>
<gene>
    <name evidence="3" type="ORF">E3T50_09960</name>
</gene>
<evidence type="ECO:0000259" key="2">
    <source>
        <dbReference type="Pfam" id="PF00149"/>
    </source>
</evidence>
<accession>A0A4R9AVW2</accession>
<evidence type="ECO:0000313" key="4">
    <source>
        <dbReference type="Proteomes" id="UP000297983"/>
    </source>
</evidence>
<dbReference type="AlphaFoldDB" id="A0A4R9AVW2"/>
<name>A0A4R9AVW2_9MICO</name>
<comment type="caution">
    <text evidence="3">The sequence shown here is derived from an EMBL/GenBank/DDBJ whole genome shotgun (WGS) entry which is preliminary data.</text>
</comment>
<feature type="domain" description="Calcineurin-like phosphoesterase" evidence="2">
    <location>
        <begin position="39"/>
        <end position="231"/>
    </location>
</feature>
<organism evidence="3 4">
    <name type="scientific">Cryobacterium gelidum</name>
    <dbReference type="NCBI Taxonomy" id="1259164"/>
    <lineage>
        <taxon>Bacteria</taxon>
        <taxon>Bacillati</taxon>
        <taxon>Actinomycetota</taxon>
        <taxon>Actinomycetes</taxon>
        <taxon>Micrococcales</taxon>
        <taxon>Microbacteriaceae</taxon>
        <taxon>Cryobacterium</taxon>
    </lineage>
</organism>
<keyword evidence="1" id="KW-0732">Signal</keyword>
<reference evidence="3 4" key="1">
    <citation type="submission" date="2019-03" db="EMBL/GenBank/DDBJ databases">
        <title>Genomics of glacier-inhabiting Cryobacterium strains.</title>
        <authorList>
            <person name="Liu Q."/>
            <person name="Xin Y.-H."/>
        </authorList>
    </citation>
    <scope>NUCLEOTIDE SEQUENCE [LARGE SCALE GENOMIC DNA]</scope>
    <source>
        <strain evidence="3 4">Hz16</strain>
    </source>
</reference>
<keyword evidence="4" id="KW-1185">Reference proteome</keyword>
<dbReference type="InterPro" id="IPR004843">
    <property type="entry name" value="Calcineurin-like_PHP"/>
</dbReference>
<dbReference type="EMBL" id="SOHL01000015">
    <property type="protein sequence ID" value="TFD70877.1"/>
    <property type="molecule type" value="Genomic_DNA"/>
</dbReference>
<dbReference type="Pfam" id="PF00149">
    <property type="entry name" value="Metallophos"/>
    <property type="match status" value="1"/>
</dbReference>
<sequence>MRAFNAFVAGVGGATLIVIVFAGLASSSRGDEAAASSVRFTASGDISSSKGAAATLNQVAGIEPDLHLSLGDLSYGQAGAEQAWCDFVTSRVGAAFPFELVSGNHEDNGQNGNVNDFAACLPNQLPGLIGTYARQYYVDVPQVNPLVRFIMISPALTYPDGVWSYAAGSPRYRWTADAIDDARSDGVPWVVVGMHKPCLSVGQYECDDGAGLMNLLVDKRVDLVLSGHEHLYARSKQLALDASCTKIVPAKYSAGCVADGGNALVHGGGTVFATVGTGGTPLRNVFRADPESPYFAAYSGLNLDPSFGNLSVSVTPGSLTAQFLPATGSFTDDFTIAAGGPPEN</sequence>
<dbReference type="Gene3D" id="3.60.21.10">
    <property type="match status" value="1"/>
</dbReference>
<dbReference type="InterPro" id="IPR039331">
    <property type="entry name" value="PAPs-like"/>
</dbReference>
<protein>
    <submittedName>
        <fullName evidence="3">Phosphohydrolase</fullName>
    </submittedName>
</protein>
<proteinExistence type="predicted"/>
<dbReference type="GO" id="GO:0003993">
    <property type="term" value="F:acid phosphatase activity"/>
    <property type="evidence" value="ECO:0007669"/>
    <property type="project" value="InterPro"/>
</dbReference>
<dbReference type="PANTHER" id="PTHR22953">
    <property type="entry name" value="ACID PHOSPHATASE RELATED"/>
    <property type="match status" value="1"/>
</dbReference>
<dbReference type="RefSeq" id="WP_134551683.1">
    <property type="nucleotide sequence ID" value="NZ_SOHL01000015.1"/>
</dbReference>
<evidence type="ECO:0000256" key="1">
    <source>
        <dbReference type="ARBA" id="ARBA00022729"/>
    </source>
</evidence>
<keyword evidence="3" id="KW-0378">Hydrolase</keyword>
<dbReference type="InterPro" id="IPR029052">
    <property type="entry name" value="Metallo-depent_PP-like"/>
</dbReference>
<evidence type="ECO:0000313" key="3">
    <source>
        <dbReference type="EMBL" id="TFD70877.1"/>
    </source>
</evidence>
<dbReference type="PANTHER" id="PTHR22953:SF153">
    <property type="entry name" value="PURPLE ACID PHOSPHATASE"/>
    <property type="match status" value="1"/>
</dbReference>